<dbReference type="GO" id="GO:1900150">
    <property type="term" value="P:regulation of defense response to fungus"/>
    <property type="evidence" value="ECO:0007669"/>
    <property type="project" value="InterPro"/>
</dbReference>
<evidence type="ECO:0000259" key="3">
    <source>
        <dbReference type="Pfam" id="PF22910"/>
    </source>
</evidence>
<organism evidence="4 5">
    <name type="scientific">Morella rubra</name>
    <name type="common">Chinese bayberry</name>
    <dbReference type="NCBI Taxonomy" id="262757"/>
    <lineage>
        <taxon>Eukaryota</taxon>
        <taxon>Viridiplantae</taxon>
        <taxon>Streptophyta</taxon>
        <taxon>Embryophyta</taxon>
        <taxon>Tracheophyta</taxon>
        <taxon>Spermatophyta</taxon>
        <taxon>Magnoliopsida</taxon>
        <taxon>eudicotyledons</taxon>
        <taxon>Gunneridae</taxon>
        <taxon>Pentapetalae</taxon>
        <taxon>rosids</taxon>
        <taxon>fabids</taxon>
        <taxon>Fagales</taxon>
        <taxon>Myricaceae</taxon>
        <taxon>Morella</taxon>
    </lineage>
</organism>
<gene>
    <name evidence="4" type="ORF">CJ030_MR3G002716</name>
</gene>
<protein>
    <submittedName>
        <fullName evidence="4">Uncharacterized protein</fullName>
    </submittedName>
</protein>
<dbReference type="Pfam" id="PF22910">
    <property type="entry name" value="EDR4-like_1st"/>
    <property type="match status" value="1"/>
</dbReference>
<evidence type="ECO:0000256" key="1">
    <source>
        <dbReference type="SAM" id="MobiDB-lite"/>
    </source>
</evidence>
<dbReference type="Pfam" id="PF11331">
    <property type="entry name" value="Zn_ribbon_12"/>
    <property type="match status" value="1"/>
</dbReference>
<dbReference type="InterPro" id="IPR040244">
    <property type="entry name" value="EDR4-like"/>
</dbReference>
<dbReference type="EMBL" id="RXIC02000021">
    <property type="protein sequence ID" value="KAB1217569.1"/>
    <property type="molecule type" value="Genomic_DNA"/>
</dbReference>
<feature type="compositionally biased region" description="Basic and acidic residues" evidence="1">
    <location>
        <begin position="788"/>
        <end position="798"/>
    </location>
</feature>
<proteinExistence type="predicted"/>
<evidence type="ECO:0000313" key="5">
    <source>
        <dbReference type="Proteomes" id="UP000516437"/>
    </source>
</evidence>
<dbReference type="InterPro" id="IPR021480">
    <property type="entry name" value="Zinc_ribbon_12"/>
</dbReference>
<dbReference type="AlphaFoldDB" id="A0A6A1VX96"/>
<feature type="domain" description="Probable zinc-ribbon" evidence="2">
    <location>
        <begin position="618"/>
        <end position="662"/>
    </location>
</feature>
<feature type="domain" description="Enhanced disease resistance 4-like N-terminal" evidence="3">
    <location>
        <begin position="8"/>
        <end position="41"/>
    </location>
</feature>
<dbReference type="PANTHER" id="PTHR31105">
    <property type="entry name" value="EXTRA-LARGE G-PROTEIN-LIKE"/>
    <property type="match status" value="1"/>
</dbReference>
<name>A0A6A1VX96_9ROSI</name>
<accession>A0A6A1VX96</accession>
<dbReference type="InterPro" id="IPR055126">
    <property type="entry name" value="EDR4-like_N"/>
</dbReference>
<keyword evidence="5" id="KW-1185">Reference proteome</keyword>
<reference evidence="4 5" key="1">
    <citation type="journal article" date="2019" name="Plant Biotechnol. J.">
        <title>The red bayberry genome and genetic basis of sex determination.</title>
        <authorList>
            <person name="Jia H.M."/>
            <person name="Jia H.J."/>
            <person name="Cai Q.L."/>
            <person name="Wang Y."/>
            <person name="Zhao H.B."/>
            <person name="Yang W.F."/>
            <person name="Wang G.Y."/>
            <person name="Li Y.H."/>
            <person name="Zhan D.L."/>
            <person name="Shen Y.T."/>
            <person name="Niu Q.F."/>
            <person name="Chang L."/>
            <person name="Qiu J."/>
            <person name="Zhao L."/>
            <person name="Xie H.B."/>
            <person name="Fu W.Y."/>
            <person name="Jin J."/>
            <person name="Li X.W."/>
            <person name="Jiao Y."/>
            <person name="Zhou C.C."/>
            <person name="Tu T."/>
            <person name="Chai C.Y."/>
            <person name="Gao J.L."/>
            <person name="Fan L.J."/>
            <person name="van de Weg E."/>
            <person name="Wang J.Y."/>
            <person name="Gao Z.S."/>
        </authorList>
    </citation>
    <scope>NUCLEOTIDE SEQUENCE [LARGE SCALE GENOMIC DNA]</scope>
    <source>
        <tissue evidence="4">Leaves</tissue>
    </source>
</reference>
<evidence type="ECO:0000313" key="4">
    <source>
        <dbReference type="EMBL" id="KAB1217569.1"/>
    </source>
</evidence>
<sequence>MTSGVTAKVRLVKCPKCRQLLPELPDHPVYKCGGCGTILQAKNTKNDVQNRKSGLHEPDVPQTNTLDLVAEDKESGSSSHKDLLPSLAECYSVQNSEGDQRKSEDCNTEQLEHLNLSSEGHNNEQDQSSCWNYKRDELGGSNLSNHDQSNDVDTIESRDCNIKQAGHSNEVCLSTEPAPHDNDESSPIAGPNSEVKANDEGLQLTGVNSEVDIKDDDSNFRSSASDNMVASTGSTYVAAHHMPARESISSELPKSPYEQLEQRQKSVHAFDYLRSTDTIETTEFAKPSSELRDMSISPTNRSHYAYEGSVSSYDGIDDQFPERHLRSSRSTYNVASFTLSKERHKKNGILSSSKKHAANKYSKWDQDELLESRTQGRPVTNWKRRDTQNYPSGVPFYGRGYIAGYENGSPAYQVHNQFLRNSSFQSYDNSDYDEQDKMKLLRIVSELQDELNKRCYLYGKAEERFSSWKEKQIPSCYDHEAPEEEFLNDSNYPRFPGRGRLGSHSIEQCDFSRIPFSGEATSSSHEVYPAYLHCHPQHWQSSSRLPSQSIPCNNKGLCRLHPGVKFCDSCKSCPSTPQRYVDSEFPVCSRGTKSEEQRHKEHYLKKQYLAKRHFRPIAGGAPIITCYNCLSPLQLPADFLLFRKRIHWLRCGACLELLKFSLKSRTHLLPYALNAINPPPSEVEDNSDAIDRRLVSASHVNASPYADPVSCSDDYELSYCKSCSTEGDPVPSTSFNALQGTVGERNMSYDPSKPIGQGDESVLKQSQKKHENFVEKYVTAGSSSNASKAEKSSAEIETRSSSPLHRLMGYSSPSEVINGSIPFGTGRKA</sequence>
<evidence type="ECO:0000259" key="2">
    <source>
        <dbReference type="Pfam" id="PF11331"/>
    </source>
</evidence>
<feature type="region of interest" description="Disordered" evidence="1">
    <location>
        <begin position="175"/>
        <end position="196"/>
    </location>
</feature>
<dbReference type="Proteomes" id="UP000516437">
    <property type="component" value="Chromosome 3"/>
</dbReference>
<feature type="region of interest" description="Disordered" evidence="1">
    <location>
        <begin position="778"/>
        <end position="829"/>
    </location>
</feature>
<comment type="caution">
    <text evidence="4">The sequence shown here is derived from an EMBL/GenBank/DDBJ whole genome shotgun (WGS) entry which is preliminary data.</text>
</comment>
<dbReference type="OrthoDB" id="1930285at2759"/>
<dbReference type="PANTHER" id="PTHR31105:SF38">
    <property type="entry name" value="PROTEIN ENHANCED DISEASE RESISTANCE 4"/>
    <property type="match status" value="1"/>
</dbReference>